<sequence>MKGTAARAAEGHGRKGRGSRKLADMGPRVTLAFGGFAALTVAVGWFLLSSQVAHTDVQTAVSESLGAILIAMIVMSVIGAIRRGGTDK</sequence>
<gene>
    <name evidence="3" type="ORF">GCM10007977_016100</name>
</gene>
<proteinExistence type="predicted"/>
<comment type="caution">
    <text evidence="3">The sequence shown here is derived from an EMBL/GenBank/DDBJ whole genome shotgun (WGS) entry which is preliminary data.</text>
</comment>
<feature type="transmembrane region" description="Helical" evidence="2">
    <location>
        <begin position="29"/>
        <end position="48"/>
    </location>
</feature>
<feature type="region of interest" description="Disordered" evidence="1">
    <location>
        <begin position="1"/>
        <end position="22"/>
    </location>
</feature>
<organism evidence="3 4">
    <name type="scientific">Dactylosporangium sucinum</name>
    <dbReference type="NCBI Taxonomy" id="1424081"/>
    <lineage>
        <taxon>Bacteria</taxon>
        <taxon>Bacillati</taxon>
        <taxon>Actinomycetota</taxon>
        <taxon>Actinomycetes</taxon>
        <taxon>Micromonosporales</taxon>
        <taxon>Micromonosporaceae</taxon>
        <taxon>Dactylosporangium</taxon>
    </lineage>
</organism>
<evidence type="ECO:0000256" key="2">
    <source>
        <dbReference type="SAM" id="Phobius"/>
    </source>
</evidence>
<keyword evidence="2" id="KW-0812">Transmembrane</keyword>
<keyword evidence="2" id="KW-0472">Membrane</keyword>
<evidence type="ECO:0000313" key="3">
    <source>
        <dbReference type="EMBL" id="GGM15705.1"/>
    </source>
</evidence>
<dbReference type="AlphaFoldDB" id="A0A917TAI8"/>
<name>A0A917TAI8_9ACTN</name>
<evidence type="ECO:0000313" key="4">
    <source>
        <dbReference type="Proteomes" id="UP000642070"/>
    </source>
</evidence>
<reference evidence="3" key="1">
    <citation type="journal article" date="2014" name="Int. J. Syst. Evol. Microbiol.">
        <title>Complete genome sequence of Corynebacterium casei LMG S-19264T (=DSM 44701T), isolated from a smear-ripened cheese.</title>
        <authorList>
            <consortium name="US DOE Joint Genome Institute (JGI-PGF)"/>
            <person name="Walter F."/>
            <person name="Albersmeier A."/>
            <person name="Kalinowski J."/>
            <person name="Ruckert C."/>
        </authorList>
    </citation>
    <scope>NUCLEOTIDE SEQUENCE</scope>
    <source>
        <strain evidence="3">JCM 19831</strain>
    </source>
</reference>
<accession>A0A917TAI8</accession>
<reference evidence="3" key="2">
    <citation type="submission" date="2020-09" db="EMBL/GenBank/DDBJ databases">
        <authorList>
            <person name="Sun Q."/>
            <person name="Ohkuma M."/>
        </authorList>
    </citation>
    <scope>NUCLEOTIDE SEQUENCE</scope>
    <source>
        <strain evidence="3">JCM 19831</strain>
    </source>
</reference>
<keyword evidence="4" id="KW-1185">Reference proteome</keyword>
<dbReference type="Proteomes" id="UP000642070">
    <property type="component" value="Unassembled WGS sequence"/>
</dbReference>
<dbReference type="EMBL" id="BMPI01000006">
    <property type="protein sequence ID" value="GGM15705.1"/>
    <property type="molecule type" value="Genomic_DNA"/>
</dbReference>
<feature type="transmembrane region" description="Helical" evidence="2">
    <location>
        <begin position="60"/>
        <end position="81"/>
    </location>
</feature>
<protein>
    <submittedName>
        <fullName evidence="3">Uncharacterized protein</fullName>
    </submittedName>
</protein>
<evidence type="ECO:0000256" key="1">
    <source>
        <dbReference type="SAM" id="MobiDB-lite"/>
    </source>
</evidence>
<keyword evidence="2" id="KW-1133">Transmembrane helix</keyword>